<accession>A0A5B7GLX1</accession>
<protein>
    <submittedName>
        <fullName evidence="2">Uncharacterized protein</fullName>
    </submittedName>
</protein>
<keyword evidence="3" id="KW-1185">Reference proteome</keyword>
<organism evidence="2 3">
    <name type="scientific">Portunus trituberculatus</name>
    <name type="common">Swimming crab</name>
    <name type="synonym">Neptunus trituberculatus</name>
    <dbReference type="NCBI Taxonomy" id="210409"/>
    <lineage>
        <taxon>Eukaryota</taxon>
        <taxon>Metazoa</taxon>
        <taxon>Ecdysozoa</taxon>
        <taxon>Arthropoda</taxon>
        <taxon>Crustacea</taxon>
        <taxon>Multicrustacea</taxon>
        <taxon>Malacostraca</taxon>
        <taxon>Eumalacostraca</taxon>
        <taxon>Eucarida</taxon>
        <taxon>Decapoda</taxon>
        <taxon>Pleocyemata</taxon>
        <taxon>Brachyura</taxon>
        <taxon>Eubrachyura</taxon>
        <taxon>Portunoidea</taxon>
        <taxon>Portunidae</taxon>
        <taxon>Portuninae</taxon>
        <taxon>Portunus</taxon>
    </lineage>
</organism>
<dbReference type="Proteomes" id="UP000324222">
    <property type="component" value="Unassembled WGS sequence"/>
</dbReference>
<comment type="caution">
    <text evidence="2">The sequence shown here is derived from an EMBL/GenBank/DDBJ whole genome shotgun (WGS) entry which is preliminary data.</text>
</comment>
<feature type="compositionally biased region" description="Polar residues" evidence="1">
    <location>
        <begin position="23"/>
        <end position="42"/>
    </location>
</feature>
<gene>
    <name evidence="2" type="ORF">E2C01_055224</name>
</gene>
<dbReference type="AlphaFoldDB" id="A0A5B7GLX1"/>
<sequence>MLAALLCPGSRGTVPQGVLAASGQRNPTQKSVSPGFRQSSAQALRAETKFKKRDKRRASKGLVSESCEKQGRSRAAAPSGVRIDTDFSSLQLWAPNPSPAGCCRCHTPLYT</sequence>
<evidence type="ECO:0000313" key="2">
    <source>
        <dbReference type="EMBL" id="MPC61160.1"/>
    </source>
</evidence>
<reference evidence="2 3" key="1">
    <citation type="submission" date="2019-05" db="EMBL/GenBank/DDBJ databases">
        <title>Another draft genome of Portunus trituberculatus and its Hox gene families provides insights of decapod evolution.</title>
        <authorList>
            <person name="Jeong J.-H."/>
            <person name="Song I."/>
            <person name="Kim S."/>
            <person name="Choi T."/>
            <person name="Kim D."/>
            <person name="Ryu S."/>
            <person name="Kim W."/>
        </authorList>
    </citation>
    <scope>NUCLEOTIDE SEQUENCE [LARGE SCALE GENOMIC DNA]</scope>
    <source>
        <tissue evidence="2">Muscle</tissue>
    </source>
</reference>
<evidence type="ECO:0000256" key="1">
    <source>
        <dbReference type="SAM" id="MobiDB-lite"/>
    </source>
</evidence>
<feature type="compositionally biased region" description="Basic residues" evidence="1">
    <location>
        <begin position="50"/>
        <end position="59"/>
    </location>
</feature>
<proteinExistence type="predicted"/>
<feature type="region of interest" description="Disordered" evidence="1">
    <location>
        <begin position="1"/>
        <end position="79"/>
    </location>
</feature>
<evidence type="ECO:0000313" key="3">
    <source>
        <dbReference type="Proteomes" id="UP000324222"/>
    </source>
</evidence>
<dbReference type="EMBL" id="VSRR010018258">
    <property type="protein sequence ID" value="MPC61160.1"/>
    <property type="molecule type" value="Genomic_DNA"/>
</dbReference>
<name>A0A5B7GLX1_PORTR</name>